<reference evidence="3 4" key="1">
    <citation type="submission" date="2016-06" db="EMBL/GenBank/DDBJ databases">
        <title>Evolution of pathogenesis and genome organization in the Tremellales.</title>
        <authorList>
            <person name="Cuomo C."/>
            <person name="Litvintseva A."/>
            <person name="Heitman J."/>
            <person name="Chen Y."/>
            <person name="Sun S."/>
            <person name="Springer D."/>
            <person name="Dromer F."/>
            <person name="Young S."/>
            <person name="Zeng Q."/>
            <person name="Chapman S."/>
            <person name="Gujja S."/>
            <person name="Saif S."/>
            <person name="Birren B."/>
        </authorList>
    </citation>
    <scope>NUCLEOTIDE SEQUENCE [LARGE SCALE GENOMIC DNA]</scope>
    <source>
        <strain evidence="3 4">CBS 6273</strain>
    </source>
</reference>
<evidence type="ECO:0000256" key="1">
    <source>
        <dbReference type="SAM" id="MobiDB-lite"/>
    </source>
</evidence>
<name>A0A1E3JYM9_9TREE</name>
<organism evidence="3 4">
    <name type="scientific">Cryptococcus amylolentus CBS 6273</name>
    <dbReference type="NCBI Taxonomy" id="1296118"/>
    <lineage>
        <taxon>Eukaryota</taxon>
        <taxon>Fungi</taxon>
        <taxon>Dikarya</taxon>
        <taxon>Basidiomycota</taxon>
        <taxon>Agaricomycotina</taxon>
        <taxon>Tremellomycetes</taxon>
        <taxon>Tremellales</taxon>
        <taxon>Cryptococcaceae</taxon>
        <taxon>Cryptococcus</taxon>
    </lineage>
</organism>
<dbReference type="Proteomes" id="UP000095149">
    <property type="component" value="Unassembled WGS sequence"/>
</dbReference>
<evidence type="ECO:0000259" key="2">
    <source>
        <dbReference type="Pfam" id="PF04419"/>
    </source>
</evidence>
<feature type="compositionally biased region" description="Basic and acidic residues" evidence="1">
    <location>
        <begin position="31"/>
        <end position="45"/>
    </location>
</feature>
<dbReference type="EMBL" id="MEKH01000008">
    <property type="protein sequence ID" value="ODO05002.1"/>
    <property type="molecule type" value="Genomic_DNA"/>
</dbReference>
<dbReference type="OrthoDB" id="18018at2759"/>
<feature type="compositionally biased region" description="Basic and acidic residues" evidence="1">
    <location>
        <begin position="1"/>
        <end position="23"/>
    </location>
</feature>
<comment type="caution">
    <text evidence="3">The sequence shown here is derived from an EMBL/GenBank/DDBJ whole genome shotgun (WGS) entry which is preliminary data.</text>
</comment>
<feature type="region of interest" description="Disordered" evidence="1">
    <location>
        <begin position="1"/>
        <end position="54"/>
    </location>
</feature>
<sequence>MTRGNQRESDRAKALKKLGDSGKKQTGNPQARREADAKAVAEKQAVRPTAAKAS</sequence>
<protein>
    <recommendedName>
        <fullName evidence="2">Small EDRK-rich factor-like N-terminal domain-containing protein</fullName>
    </recommendedName>
</protein>
<evidence type="ECO:0000313" key="4">
    <source>
        <dbReference type="Proteomes" id="UP000095149"/>
    </source>
</evidence>
<evidence type="ECO:0000313" key="3">
    <source>
        <dbReference type="EMBL" id="ODO05002.1"/>
    </source>
</evidence>
<dbReference type="Pfam" id="PF04419">
    <property type="entry name" value="SERF-like_N"/>
    <property type="match status" value="1"/>
</dbReference>
<accession>A0A1E3JYM9</accession>
<feature type="domain" description="Small EDRK-rich factor-like N-terminal" evidence="2">
    <location>
        <begin position="1"/>
        <end position="33"/>
    </location>
</feature>
<dbReference type="InterPro" id="IPR007513">
    <property type="entry name" value="SERF-like_N"/>
</dbReference>
<proteinExistence type="predicted"/>
<dbReference type="AlphaFoldDB" id="A0A1E3JYM9"/>
<gene>
    <name evidence="3" type="ORF">I350_05614</name>
</gene>